<keyword evidence="1" id="KW-0472">Membrane</keyword>
<evidence type="ECO:0000313" key="2">
    <source>
        <dbReference type="EnsemblPlants" id="AET5Gv20557800.3"/>
    </source>
</evidence>
<dbReference type="Gramene" id="AET5Gv20557800.3">
    <property type="protein sequence ID" value="AET5Gv20557800.3"/>
    <property type="gene ID" value="AET5Gv20557800"/>
</dbReference>
<proteinExistence type="predicted"/>
<keyword evidence="1" id="KW-1133">Transmembrane helix</keyword>
<name>A0A453KYB2_AEGTS</name>
<reference evidence="2" key="3">
    <citation type="journal article" date="2017" name="Nature">
        <title>Genome sequence of the progenitor of the wheat D genome Aegilops tauschii.</title>
        <authorList>
            <person name="Luo M.C."/>
            <person name="Gu Y.Q."/>
            <person name="Puiu D."/>
            <person name="Wang H."/>
            <person name="Twardziok S.O."/>
            <person name="Deal K.R."/>
            <person name="Huo N."/>
            <person name="Zhu T."/>
            <person name="Wang L."/>
            <person name="Wang Y."/>
            <person name="McGuire P.E."/>
            <person name="Liu S."/>
            <person name="Long H."/>
            <person name="Ramasamy R.K."/>
            <person name="Rodriguez J.C."/>
            <person name="Van S.L."/>
            <person name="Yuan L."/>
            <person name="Wang Z."/>
            <person name="Xia Z."/>
            <person name="Xiao L."/>
            <person name="Anderson O.D."/>
            <person name="Ouyang S."/>
            <person name="Liang Y."/>
            <person name="Zimin A.V."/>
            <person name="Pertea G."/>
            <person name="Qi P."/>
            <person name="Bennetzen J.L."/>
            <person name="Dai X."/>
            <person name="Dawson M.W."/>
            <person name="Muller H.G."/>
            <person name="Kugler K."/>
            <person name="Rivarola-Duarte L."/>
            <person name="Spannagl M."/>
            <person name="Mayer K.F.X."/>
            <person name="Lu F.H."/>
            <person name="Bevan M.W."/>
            <person name="Leroy P."/>
            <person name="Li P."/>
            <person name="You F.M."/>
            <person name="Sun Q."/>
            <person name="Liu Z."/>
            <person name="Lyons E."/>
            <person name="Wicker T."/>
            <person name="Salzberg S.L."/>
            <person name="Devos K.M."/>
            <person name="Dvorak J."/>
        </authorList>
    </citation>
    <scope>NUCLEOTIDE SEQUENCE [LARGE SCALE GENOMIC DNA]</scope>
    <source>
        <strain evidence="2">cv. AL8/78</strain>
    </source>
</reference>
<evidence type="ECO:0000313" key="3">
    <source>
        <dbReference type="Proteomes" id="UP000015105"/>
    </source>
</evidence>
<dbReference type="STRING" id="200361.A0A453KYB2"/>
<organism evidence="2 3">
    <name type="scientific">Aegilops tauschii subsp. strangulata</name>
    <name type="common">Goatgrass</name>
    <dbReference type="NCBI Taxonomy" id="200361"/>
    <lineage>
        <taxon>Eukaryota</taxon>
        <taxon>Viridiplantae</taxon>
        <taxon>Streptophyta</taxon>
        <taxon>Embryophyta</taxon>
        <taxon>Tracheophyta</taxon>
        <taxon>Spermatophyta</taxon>
        <taxon>Magnoliopsida</taxon>
        <taxon>Liliopsida</taxon>
        <taxon>Poales</taxon>
        <taxon>Poaceae</taxon>
        <taxon>BOP clade</taxon>
        <taxon>Pooideae</taxon>
        <taxon>Triticodae</taxon>
        <taxon>Triticeae</taxon>
        <taxon>Triticinae</taxon>
        <taxon>Aegilops</taxon>
    </lineage>
</organism>
<dbReference type="PANTHER" id="PTHR33474">
    <property type="entry name" value="TRANSMEMBRANE PROTEIN"/>
    <property type="match status" value="1"/>
</dbReference>
<dbReference type="EnsemblPlants" id="AET5Gv20557800.3">
    <property type="protein sequence ID" value="AET5Gv20557800.3"/>
    <property type="gene ID" value="AET5Gv20557800"/>
</dbReference>
<keyword evidence="3" id="KW-1185">Reference proteome</keyword>
<dbReference type="AlphaFoldDB" id="A0A453KYB2"/>
<reference evidence="2" key="4">
    <citation type="submission" date="2019-03" db="UniProtKB">
        <authorList>
            <consortium name="EnsemblPlants"/>
        </authorList>
    </citation>
    <scope>IDENTIFICATION</scope>
</reference>
<reference evidence="3" key="1">
    <citation type="journal article" date="2014" name="Science">
        <title>Ancient hybridizations among the ancestral genomes of bread wheat.</title>
        <authorList>
            <consortium name="International Wheat Genome Sequencing Consortium,"/>
            <person name="Marcussen T."/>
            <person name="Sandve S.R."/>
            <person name="Heier L."/>
            <person name="Spannagl M."/>
            <person name="Pfeifer M."/>
            <person name="Jakobsen K.S."/>
            <person name="Wulff B.B."/>
            <person name="Steuernagel B."/>
            <person name="Mayer K.F."/>
            <person name="Olsen O.A."/>
        </authorList>
    </citation>
    <scope>NUCLEOTIDE SEQUENCE [LARGE SCALE GENOMIC DNA]</scope>
    <source>
        <strain evidence="3">cv. AL8/78</strain>
    </source>
</reference>
<protein>
    <submittedName>
        <fullName evidence="2">Uncharacterized protein</fullName>
    </submittedName>
</protein>
<feature type="transmembrane region" description="Helical" evidence="1">
    <location>
        <begin position="28"/>
        <end position="51"/>
    </location>
</feature>
<reference evidence="3" key="2">
    <citation type="journal article" date="2017" name="Nat. Plants">
        <title>The Aegilops tauschii genome reveals multiple impacts of transposons.</title>
        <authorList>
            <person name="Zhao G."/>
            <person name="Zou C."/>
            <person name="Li K."/>
            <person name="Wang K."/>
            <person name="Li T."/>
            <person name="Gao L."/>
            <person name="Zhang X."/>
            <person name="Wang H."/>
            <person name="Yang Z."/>
            <person name="Liu X."/>
            <person name="Jiang W."/>
            <person name="Mao L."/>
            <person name="Kong X."/>
            <person name="Jiao Y."/>
            <person name="Jia J."/>
        </authorList>
    </citation>
    <scope>NUCLEOTIDE SEQUENCE [LARGE SCALE GENOMIC DNA]</scope>
    <source>
        <strain evidence="3">cv. AL8/78</strain>
    </source>
</reference>
<evidence type="ECO:0000256" key="1">
    <source>
        <dbReference type="SAM" id="Phobius"/>
    </source>
</evidence>
<keyword evidence="1" id="KW-0812">Transmembrane</keyword>
<accession>A0A453KYB2</accession>
<reference evidence="2" key="5">
    <citation type="journal article" date="2021" name="G3 (Bethesda)">
        <title>Aegilops tauschii genome assembly Aet v5.0 features greater sequence contiguity and improved annotation.</title>
        <authorList>
            <person name="Wang L."/>
            <person name="Zhu T."/>
            <person name="Rodriguez J.C."/>
            <person name="Deal K.R."/>
            <person name="Dubcovsky J."/>
            <person name="McGuire P.E."/>
            <person name="Lux T."/>
            <person name="Spannagl M."/>
            <person name="Mayer K.F.X."/>
            <person name="Baldrich P."/>
            <person name="Meyers B.C."/>
            <person name="Huo N."/>
            <person name="Gu Y.Q."/>
            <person name="Zhou H."/>
            <person name="Devos K.M."/>
            <person name="Bennetzen J.L."/>
            <person name="Unver T."/>
            <person name="Budak H."/>
            <person name="Gulick P.J."/>
            <person name="Galiba G."/>
            <person name="Kalapos B."/>
            <person name="Nelson D.R."/>
            <person name="Li P."/>
            <person name="You F.M."/>
            <person name="Luo M.C."/>
            <person name="Dvorak J."/>
        </authorList>
    </citation>
    <scope>NUCLEOTIDE SEQUENCE [LARGE SCALE GENOMIC DNA]</scope>
    <source>
        <strain evidence="2">cv. AL8/78</strain>
    </source>
</reference>
<dbReference type="Proteomes" id="UP000015105">
    <property type="component" value="Chromosome 5D"/>
</dbReference>
<dbReference type="PANTHER" id="PTHR33474:SF1">
    <property type="entry name" value="OS09G0412700 PROTEIN"/>
    <property type="match status" value="1"/>
</dbReference>
<sequence>IPHIPFPLRLRVAVEAVQLFKRRELNSLVSAMGSSASLCLVITLLAFYFFVPSNAIPLSRVQRLVPLQHAGEQVPWVEENTPKPKMDMGRVIPEDDAVNVGARMALETQDYAPSGPNNHHKPPGWN</sequence>